<dbReference type="InterPro" id="IPR036291">
    <property type="entry name" value="NAD(P)-bd_dom_sf"/>
</dbReference>
<dbReference type="InterPro" id="IPR000182">
    <property type="entry name" value="GNAT_dom"/>
</dbReference>
<dbReference type="InterPro" id="IPR016102">
    <property type="entry name" value="Succinyl-CoA_synth-like"/>
</dbReference>
<feature type="region of interest" description="Disordered" evidence="2">
    <location>
        <begin position="595"/>
        <end position="626"/>
    </location>
</feature>
<dbReference type="EMBL" id="VIUW01000005">
    <property type="protein sequence ID" value="TWD13356.1"/>
    <property type="molecule type" value="Genomic_DNA"/>
</dbReference>
<dbReference type="PROSITE" id="PS51186">
    <property type="entry name" value="GNAT"/>
    <property type="match status" value="1"/>
</dbReference>
<sequence length="906" mass="96976">MSEDLPAGYPHLAEADVVLRDGSVARLRPILPSDAEGIHRFHSGQSEESIYLRFFAPIRRLSDKDVARFTQVDYVDRMALVALVRDDIIGIGRYDRVDESSAEVAFNISDSYQGKGIGSVLLEHLAALAQERGITRFEAEVLPQNRKMLGVFSEAGYEVSRRYEDGVVMLHFDIAPTAQSLSVRFAREHRAEAASVRALLHPRSVAVIGASRRERAIGHQVLAHVLDTGFTGAVYPVNPEADEVLGLPAVATVSDLPGEVDLAVVAVPAESVPAVVRECAAKGVHGALVISSGFAEVDERGAALQDSVLRVARDNGMRLIGPNSFGVLNLDPALRLNATLSPQVPPAGFLGLYSQSGALAVANLYSAARRNLGVSVFASAGNRADVSGNDVMQYWIDDDRTHAVGLYLESMGNPRKFSRIARALAANKPVIVVKSVISSGAPVPGHRVRSARVQPHAFTSMLKQAGVIHVENVHQMFDAAQLLLHQPLPAGRRVAVVTNSHQLGSIITANALAWDLDVVHGPVAVGTEASVADFTTALQAAFDAEDVDSVVVAFIPPVGALDQDVVEAVRESARRSEKPCVATLLGLRGVDTGSLVHEDGPASDGAAEGTQDDVAQQAPERPGQAVPLYGMPEEAVRALALATRYGMWRAKDKGDPLVREGTRIADAREVIDAVLADDPDGRALTDDEAHRLLTAYGIDLWQRVEVETADEAVHAAEELGYPVVVKSLSPLVRGQSLLDGIRVDLRDADAVRAAFTAMDQHLAPLDANYFVLQKMARSGIACVLGTVEDPLFGPVVSVGLAGAPTDLLDDIAYRIPPMTDVDCREILDDLKLAPLLDGYRGAPPTDRRALEDIIGRLSLMCDDLLELSSLELNPVMAHQDGATVLGAEILIRPAQRRSDPGRRALG</sequence>
<dbReference type="GO" id="GO:0046872">
    <property type="term" value="F:metal ion binding"/>
    <property type="evidence" value="ECO:0007669"/>
    <property type="project" value="InterPro"/>
</dbReference>
<accession>A0A560W6W0</accession>
<dbReference type="InterPro" id="IPR011761">
    <property type="entry name" value="ATP-grasp"/>
</dbReference>
<dbReference type="Gene3D" id="3.40.50.261">
    <property type="entry name" value="Succinyl-CoA synthetase domains"/>
    <property type="match status" value="2"/>
</dbReference>
<dbReference type="SUPFAM" id="SSF55729">
    <property type="entry name" value="Acyl-CoA N-acyltransferases (Nat)"/>
    <property type="match status" value="1"/>
</dbReference>
<keyword evidence="1" id="KW-0547">Nucleotide-binding</keyword>
<dbReference type="Pfam" id="PF13380">
    <property type="entry name" value="CoA_binding_2"/>
    <property type="match status" value="1"/>
</dbReference>
<keyword evidence="6" id="KW-1185">Reference proteome</keyword>
<feature type="domain" description="ATP-grasp" evidence="3">
    <location>
        <begin position="690"/>
        <end position="726"/>
    </location>
</feature>
<reference evidence="5 6" key="1">
    <citation type="submission" date="2019-06" db="EMBL/GenBank/DDBJ databases">
        <title>Sequencing the genomes of 1000 actinobacteria strains.</title>
        <authorList>
            <person name="Klenk H.-P."/>
        </authorList>
    </citation>
    <scope>NUCLEOTIDE SEQUENCE [LARGE SCALE GENOMIC DNA]</scope>
    <source>
        <strain evidence="5 6">DSM 18935</strain>
    </source>
</reference>
<keyword evidence="1" id="KW-0067">ATP-binding</keyword>
<dbReference type="Gene3D" id="3.40.50.720">
    <property type="entry name" value="NAD(P)-binding Rossmann-like Domain"/>
    <property type="match status" value="1"/>
</dbReference>
<protein>
    <submittedName>
        <fullName evidence="5">Acyl-CoA synthetase (NDP forming)</fullName>
    </submittedName>
</protein>
<dbReference type="AlphaFoldDB" id="A0A560W6W0"/>
<dbReference type="SUPFAM" id="SSF56059">
    <property type="entry name" value="Glutathione synthetase ATP-binding domain-like"/>
    <property type="match status" value="1"/>
</dbReference>
<feature type="domain" description="N-acetyltransferase" evidence="4">
    <location>
        <begin position="25"/>
        <end position="179"/>
    </location>
</feature>
<dbReference type="OrthoDB" id="190266at2"/>
<dbReference type="CDD" id="cd04301">
    <property type="entry name" value="NAT_SF"/>
    <property type="match status" value="1"/>
</dbReference>
<dbReference type="Pfam" id="PF00583">
    <property type="entry name" value="Acetyltransf_1"/>
    <property type="match status" value="1"/>
</dbReference>
<dbReference type="Gene3D" id="3.30.470.20">
    <property type="entry name" value="ATP-grasp fold, B domain"/>
    <property type="match status" value="1"/>
</dbReference>
<dbReference type="SUPFAM" id="SSF52210">
    <property type="entry name" value="Succinyl-CoA synthetase domains"/>
    <property type="match status" value="2"/>
</dbReference>
<dbReference type="Gene3D" id="3.40.630.30">
    <property type="match status" value="1"/>
</dbReference>
<dbReference type="GO" id="GO:0005524">
    <property type="term" value="F:ATP binding"/>
    <property type="evidence" value="ECO:0007669"/>
    <property type="project" value="UniProtKB-UniRule"/>
</dbReference>
<dbReference type="Gene3D" id="3.30.1490.20">
    <property type="entry name" value="ATP-grasp fold, A domain"/>
    <property type="match status" value="1"/>
</dbReference>
<dbReference type="Pfam" id="PF13607">
    <property type="entry name" value="Succ_CoA_lig"/>
    <property type="match status" value="1"/>
</dbReference>
<evidence type="ECO:0000313" key="6">
    <source>
        <dbReference type="Proteomes" id="UP000315628"/>
    </source>
</evidence>
<evidence type="ECO:0000313" key="5">
    <source>
        <dbReference type="EMBL" id="TWD13356.1"/>
    </source>
</evidence>
<dbReference type="InterPro" id="IPR032875">
    <property type="entry name" value="Succ_CoA_lig_flav_dom"/>
</dbReference>
<dbReference type="InterPro" id="IPR003781">
    <property type="entry name" value="CoA-bd"/>
</dbReference>
<evidence type="ECO:0000259" key="3">
    <source>
        <dbReference type="PROSITE" id="PS50975"/>
    </source>
</evidence>
<dbReference type="GO" id="GO:0016747">
    <property type="term" value="F:acyltransferase activity, transferring groups other than amino-acyl groups"/>
    <property type="evidence" value="ECO:0007669"/>
    <property type="project" value="InterPro"/>
</dbReference>
<evidence type="ECO:0000256" key="1">
    <source>
        <dbReference type="PROSITE-ProRule" id="PRU00409"/>
    </source>
</evidence>
<comment type="caution">
    <text evidence="5">The sequence shown here is derived from an EMBL/GenBank/DDBJ whole genome shotgun (WGS) entry which is preliminary data.</text>
</comment>
<dbReference type="Pfam" id="PF13549">
    <property type="entry name" value="ATP-grasp_5"/>
    <property type="match status" value="1"/>
</dbReference>
<dbReference type="PANTHER" id="PTHR42793:SF1">
    <property type="entry name" value="PEPTIDYL-LYSINE N-ACETYLTRANSFERASE PATZ"/>
    <property type="match status" value="1"/>
</dbReference>
<dbReference type="Proteomes" id="UP000315628">
    <property type="component" value="Unassembled WGS sequence"/>
</dbReference>
<evidence type="ECO:0000256" key="2">
    <source>
        <dbReference type="SAM" id="MobiDB-lite"/>
    </source>
</evidence>
<dbReference type="SMART" id="SM00881">
    <property type="entry name" value="CoA_binding"/>
    <property type="match status" value="1"/>
</dbReference>
<dbReference type="InterPro" id="IPR013815">
    <property type="entry name" value="ATP_grasp_subdomain_1"/>
</dbReference>
<gene>
    <name evidence="5" type="ORF">FB557_2757</name>
</gene>
<proteinExistence type="predicted"/>
<dbReference type="SUPFAM" id="SSF51735">
    <property type="entry name" value="NAD(P)-binding Rossmann-fold domains"/>
    <property type="match status" value="1"/>
</dbReference>
<evidence type="ECO:0000259" key="4">
    <source>
        <dbReference type="PROSITE" id="PS51186"/>
    </source>
</evidence>
<dbReference type="PROSITE" id="PS50975">
    <property type="entry name" value="ATP_GRASP"/>
    <property type="match status" value="1"/>
</dbReference>
<dbReference type="InterPro" id="IPR016181">
    <property type="entry name" value="Acyl_CoA_acyltransferase"/>
</dbReference>
<name>A0A560W6W0_9MICO</name>
<organism evidence="5 6">
    <name type="scientific">Marihabitans asiaticum</name>
    <dbReference type="NCBI Taxonomy" id="415218"/>
    <lineage>
        <taxon>Bacteria</taxon>
        <taxon>Bacillati</taxon>
        <taxon>Actinomycetota</taxon>
        <taxon>Actinomycetes</taxon>
        <taxon>Micrococcales</taxon>
        <taxon>Intrasporangiaceae</taxon>
        <taxon>Marihabitans</taxon>
    </lineage>
</organism>
<dbReference type="RefSeq" id="WP_144858161.1">
    <property type="nucleotide sequence ID" value="NZ_BAAAYT010000002.1"/>
</dbReference>
<dbReference type="PANTHER" id="PTHR42793">
    <property type="entry name" value="COA BINDING DOMAIN CONTAINING PROTEIN"/>
    <property type="match status" value="1"/>
</dbReference>